<dbReference type="NCBIfam" id="TIGR02824">
    <property type="entry name" value="quinone_pig3"/>
    <property type="match status" value="1"/>
</dbReference>
<dbReference type="InterPro" id="IPR013154">
    <property type="entry name" value="ADH-like_N"/>
</dbReference>
<sequence>MKAVIITEAGNPDVLEVHDRPIPKPKAGEVLIKVAAAGVNRPDIAQRQGLYPAPADAPADIPGLEVSGTISALGAEVRQFELGDEVCALISGGGYAEYVCAPSSQCLIIPEGVSLIEAASLPETFFTVWNNVFDIGQFGKGETVLVHGGTSGIGVAAIQMINALGGKVIITAGTDEKCDFCTALGAKLAINYNQYDFENTIKEFTDKKGVDIILDMVGGDYTAKNVRILRDFGRLVNINAMKGKNAEVDLWKIMAKRLTITGSTLRSQSIAYKAKIARSLQSEIWPHFPEKIRPIIHQSFPLSQAAEAHHLMESSTHIGKILLINSVEV</sequence>
<evidence type="ECO:0000313" key="4">
    <source>
        <dbReference type="EMBL" id="GGZ38769.1"/>
    </source>
</evidence>
<reference evidence="4" key="2">
    <citation type="submission" date="2020-09" db="EMBL/GenBank/DDBJ databases">
        <authorList>
            <person name="Sun Q."/>
            <person name="Kim S."/>
        </authorList>
    </citation>
    <scope>NUCLEOTIDE SEQUENCE</scope>
    <source>
        <strain evidence="4">KCTC 12368</strain>
    </source>
</reference>
<dbReference type="Proteomes" id="UP000619457">
    <property type="component" value="Unassembled WGS sequence"/>
</dbReference>
<dbReference type="SUPFAM" id="SSF50129">
    <property type="entry name" value="GroES-like"/>
    <property type="match status" value="1"/>
</dbReference>
<dbReference type="Pfam" id="PF08240">
    <property type="entry name" value="ADH_N"/>
    <property type="match status" value="1"/>
</dbReference>
<dbReference type="CDD" id="cd05276">
    <property type="entry name" value="p53_inducible_oxidoreductase"/>
    <property type="match status" value="1"/>
</dbReference>
<dbReference type="AlphaFoldDB" id="A0A918UW68"/>
<evidence type="ECO:0000259" key="3">
    <source>
        <dbReference type="SMART" id="SM00829"/>
    </source>
</evidence>
<dbReference type="GO" id="GO:0016651">
    <property type="term" value="F:oxidoreductase activity, acting on NAD(P)H"/>
    <property type="evidence" value="ECO:0007669"/>
    <property type="project" value="TreeGrafter"/>
</dbReference>
<proteinExistence type="predicted"/>
<dbReference type="InterPro" id="IPR036291">
    <property type="entry name" value="NAD(P)-bd_dom_sf"/>
</dbReference>
<gene>
    <name evidence="4" type="ORF">GCM10007049_34930</name>
</gene>
<keyword evidence="5" id="KW-1185">Reference proteome</keyword>
<comment type="caution">
    <text evidence="4">The sequence shown here is derived from an EMBL/GenBank/DDBJ whole genome shotgun (WGS) entry which is preliminary data.</text>
</comment>
<organism evidence="4 5">
    <name type="scientific">Echinicola pacifica</name>
    <dbReference type="NCBI Taxonomy" id="346377"/>
    <lineage>
        <taxon>Bacteria</taxon>
        <taxon>Pseudomonadati</taxon>
        <taxon>Bacteroidota</taxon>
        <taxon>Cytophagia</taxon>
        <taxon>Cytophagales</taxon>
        <taxon>Cyclobacteriaceae</taxon>
        <taxon>Echinicola</taxon>
    </lineage>
</organism>
<dbReference type="RefSeq" id="WP_018473585.1">
    <property type="nucleotide sequence ID" value="NZ_BMWX01000008.1"/>
</dbReference>
<evidence type="ECO:0000256" key="1">
    <source>
        <dbReference type="ARBA" id="ARBA00022857"/>
    </source>
</evidence>
<dbReference type="Gene3D" id="3.90.180.10">
    <property type="entry name" value="Medium-chain alcohol dehydrogenases, catalytic domain"/>
    <property type="match status" value="1"/>
</dbReference>
<evidence type="ECO:0000313" key="5">
    <source>
        <dbReference type="Proteomes" id="UP000619457"/>
    </source>
</evidence>
<reference evidence="4" key="1">
    <citation type="journal article" date="2014" name="Int. J. Syst. Evol. Microbiol.">
        <title>Complete genome sequence of Corynebacterium casei LMG S-19264T (=DSM 44701T), isolated from a smear-ripened cheese.</title>
        <authorList>
            <consortium name="US DOE Joint Genome Institute (JGI-PGF)"/>
            <person name="Walter F."/>
            <person name="Albersmeier A."/>
            <person name="Kalinowski J."/>
            <person name="Ruckert C."/>
        </authorList>
    </citation>
    <scope>NUCLEOTIDE SEQUENCE</scope>
    <source>
        <strain evidence="4">KCTC 12368</strain>
    </source>
</reference>
<dbReference type="GO" id="GO:0070402">
    <property type="term" value="F:NADPH binding"/>
    <property type="evidence" value="ECO:0007669"/>
    <property type="project" value="TreeGrafter"/>
</dbReference>
<dbReference type="Gene3D" id="3.40.50.720">
    <property type="entry name" value="NAD(P)-binding Rossmann-like Domain"/>
    <property type="match status" value="1"/>
</dbReference>
<dbReference type="PANTHER" id="PTHR48106:SF8">
    <property type="entry name" value="OS02G0805600 PROTEIN"/>
    <property type="match status" value="1"/>
</dbReference>
<dbReference type="InterPro" id="IPR020843">
    <property type="entry name" value="ER"/>
</dbReference>
<dbReference type="InterPro" id="IPR013149">
    <property type="entry name" value="ADH-like_C"/>
</dbReference>
<keyword evidence="1" id="KW-0521">NADP</keyword>
<dbReference type="PANTHER" id="PTHR48106">
    <property type="entry name" value="QUINONE OXIDOREDUCTASE PIG3-RELATED"/>
    <property type="match status" value="1"/>
</dbReference>
<accession>A0A918UW68</accession>
<dbReference type="EMBL" id="BMWX01000008">
    <property type="protein sequence ID" value="GGZ38769.1"/>
    <property type="molecule type" value="Genomic_DNA"/>
</dbReference>
<evidence type="ECO:0000256" key="2">
    <source>
        <dbReference type="ARBA" id="ARBA00023002"/>
    </source>
</evidence>
<dbReference type="InterPro" id="IPR014189">
    <property type="entry name" value="Quinone_OxRdtase_PIG3"/>
</dbReference>
<dbReference type="Pfam" id="PF00107">
    <property type="entry name" value="ADH_zinc_N"/>
    <property type="match status" value="1"/>
</dbReference>
<feature type="domain" description="Enoyl reductase (ER)" evidence="3">
    <location>
        <begin position="10"/>
        <end position="323"/>
    </location>
</feature>
<dbReference type="SMART" id="SM00829">
    <property type="entry name" value="PKS_ER"/>
    <property type="match status" value="1"/>
</dbReference>
<keyword evidence="2" id="KW-0560">Oxidoreductase</keyword>
<dbReference type="SUPFAM" id="SSF51735">
    <property type="entry name" value="NAD(P)-binding Rossmann-fold domains"/>
    <property type="match status" value="1"/>
</dbReference>
<name>A0A918UW68_9BACT</name>
<protein>
    <submittedName>
        <fullName evidence="4">NAD(P)H quinone oxidoreductase</fullName>
    </submittedName>
</protein>
<dbReference type="InterPro" id="IPR011032">
    <property type="entry name" value="GroES-like_sf"/>
</dbReference>